<evidence type="ECO:0000256" key="5">
    <source>
        <dbReference type="ARBA" id="ARBA00023180"/>
    </source>
</evidence>
<dbReference type="AlphaFoldDB" id="A0A6S7H2I1"/>
<keyword evidence="4" id="KW-0732">Signal</keyword>
<dbReference type="InterPro" id="IPR025733">
    <property type="entry name" value="PAPs_C"/>
</dbReference>
<evidence type="ECO:0000256" key="3">
    <source>
        <dbReference type="ARBA" id="ARBA00022525"/>
    </source>
</evidence>
<reference evidence="10" key="1">
    <citation type="submission" date="2020-04" db="EMBL/GenBank/DDBJ databases">
        <authorList>
            <person name="Alioto T."/>
            <person name="Alioto T."/>
            <person name="Gomez Garrido J."/>
        </authorList>
    </citation>
    <scope>NUCLEOTIDE SEQUENCE</scope>
    <source>
        <strain evidence="10">A484AB</strain>
    </source>
</reference>
<evidence type="ECO:0000313" key="11">
    <source>
        <dbReference type="Proteomes" id="UP001152795"/>
    </source>
</evidence>
<dbReference type="Gene3D" id="2.60.40.380">
    <property type="entry name" value="Purple acid phosphatase-like, N-terminal"/>
    <property type="match status" value="1"/>
</dbReference>
<dbReference type="Gene3D" id="3.60.21.10">
    <property type="match status" value="1"/>
</dbReference>
<dbReference type="InterPro" id="IPR015914">
    <property type="entry name" value="PAPs_N"/>
</dbReference>
<name>A0A6S7H2I1_PARCT</name>
<keyword evidence="6" id="KW-0378">Hydrolase</keyword>
<comment type="catalytic activity">
    <reaction evidence="6">
        <text>a phosphate monoester + H2O = an alcohol + phosphate</text>
        <dbReference type="Rhea" id="RHEA:15017"/>
        <dbReference type="ChEBI" id="CHEBI:15377"/>
        <dbReference type="ChEBI" id="CHEBI:30879"/>
        <dbReference type="ChEBI" id="CHEBI:43474"/>
        <dbReference type="ChEBI" id="CHEBI:67140"/>
        <dbReference type="EC" id="3.1.3.2"/>
    </reaction>
</comment>
<comment type="subunit">
    <text evidence="2">Homodimer.</text>
</comment>
<dbReference type="OrthoDB" id="45007at2759"/>
<protein>
    <recommendedName>
        <fullName evidence="6">Purple acid phosphatase</fullName>
        <ecNumber evidence="6">3.1.3.2</ecNumber>
    </recommendedName>
</protein>
<dbReference type="GO" id="GO:0003993">
    <property type="term" value="F:acid phosphatase activity"/>
    <property type="evidence" value="ECO:0007669"/>
    <property type="project" value="UniProtKB-EC"/>
</dbReference>
<dbReference type="SUPFAM" id="SSF49363">
    <property type="entry name" value="Purple acid phosphatase, N-terminal domain"/>
    <property type="match status" value="1"/>
</dbReference>
<dbReference type="SUPFAM" id="SSF56300">
    <property type="entry name" value="Metallo-dependent phosphatases"/>
    <property type="match status" value="1"/>
</dbReference>
<dbReference type="Pfam" id="PF14008">
    <property type="entry name" value="Metallophos_C"/>
    <property type="match status" value="1"/>
</dbReference>
<dbReference type="EMBL" id="CACRXK020002947">
    <property type="protein sequence ID" value="CAB3996799.1"/>
    <property type="molecule type" value="Genomic_DNA"/>
</dbReference>
<evidence type="ECO:0000259" key="9">
    <source>
        <dbReference type="Pfam" id="PF16656"/>
    </source>
</evidence>
<dbReference type="Gene3D" id="2.60.40.2840">
    <property type="match status" value="1"/>
</dbReference>
<comment type="similarity">
    <text evidence="6">Belongs to the metallophosphoesterase superfamily. Purple acid phosphatase family.</text>
</comment>
<dbReference type="InterPro" id="IPR004843">
    <property type="entry name" value="Calcineurin-like_PHP"/>
</dbReference>
<evidence type="ECO:0000259" key="8">
    <source>
        <dbReference type="Pfam" id="PF14008"/>
    </source>
</evidence>
<evidence type="ECO:0000256" key="1">
    <source>
        <dbReference type="ARBA" id="ARBA00004613"/>
    </source>
</evidence>
<evidence type="ECO:0000256" key="4">
    <source>
        <dbReference type="ARBA" id="ARBA00022729"/>
    </source>
</evidence>
<dbReference type="EC" id="3.1.3.2" evidence="6"/>
<dbReference type="GO" id="GO:0005576">
    <property type="term" value="C:extracellular region"/>
    <property type="evidence" value="ECO:0007669"/>
    <property type="project" value="UniProtKB-SubCell"/>
</dbReference>
<feature type="domain" description="Calcineurin-like phosphoesterase" evidence="7">
    <location>
        <begin position="278"/>
        <end position="494"/>
    </location>
</feature>
<dbReference type="Proteomes" id="UP001152795">
    <property type="component" value="Unassembled WGS sequence"/>
</dbReference>
<evidence type="ECO:0000256" key="2">
    <source>
        <dbReference type="ARBA" id="ARBA00011738"/>
    </source>
</evidence>
<dbReference type="Pfam" id="PF16656">
    <property type="entry name" value="Pur_ac_phosph_N"/>
    <property type="match status" value="1"/>
</dbReference>
<comment type="subcellular location">
    <subcellularLocation>
        <location evidence="1">Secreted</location>
    </subcellularLocation>
</comment>
<dbReference type="InterPro" id="IPR029052">
    <property type="entry name" value="Metallo-depent_PP-like"/>
</dbReference>
<feature type="domain" description="Purple acid phosphatase N-terminal" evidence="9">
    <location>
        <begin position="168"/>
        <end position="267"/>
    </location>
</feature>
<keyword evidence="5" id="KW-0325">Glycoprotein</keyword>
<evidence type="ECO:0000313" key="10">
    <source>
        <dbReference type="EMBL" id="CAB3996799.1"/>
    </source>
</evidence>
<keyword evidence="11" id="KW-1185">Reference proteome</keyword>
<evidence type="ECO:0000259" key="7">
    <source>
        <dbReference type="Pfam" id="PF00149"/>
    </source>
</evidence>
<dbReference type="InterPro" id="IPR041792">
    <property type="entry name" value="MPP_PAP"/>
</dbReference>
<dbReference type="PANTHER" id="PTHR45778:SF7">
    <property type="entry name" value="PURPLE ACID PHOSPHATASE"/>
    <property type="match status" value="1"/>
</dbReference>
<proteinExistence type="inferred from homology"/>
<organism evidence="10 11">
    <name type="scientific">Paramuricea clavata</name>
    <name type="common">Red gorgonian</name>
    <name type="synonym">Violescent sea-whip</name>
    <dbReference type="NCBI Taxonomy" id="317549"/>
    <lineage>
        <taxon>Eukaryota</taxon>
        <taxon>Metazoa</taxon>
        <taxon>Cnidaria</taxon>
        <taxon>Anthozoa</taxon>
        <taxon>Octocorallia</taxon>
        <taxon>Malacalcyonacea</taxon>
        <taxon>Plexauridae</taxon>
        <taxon>Paramuricea</taxon>
    </lineage>
</organism>
<evidence type="ECO:0000256" key="6">
    <source>
        <dbReference type="RuleBase" id="RU361203"/>
    </source>
</evidence>
<dbReference type="PANTHER" id="PTHR45778">
    <property type="entry name" value="PURPLE ACID PHOSPHATASE-RELATED"/>
    <property type="match status" value="1"/>
</dbReference>
<dbReference type="Pfam" id="PF00149">
    <property type="entry name" value="Metallophos"/>
    <property type="match status" value="1"/>
</dbReference>
<sequence length="584" mass="66845">AFNRSRVTVFWESSEAHRSRPRLRFTFGIKVPPNSAMIEARRLSRRLGHCSTPWAATIAQAGVSLKINPSLVKNSQHVSVTWNGVENATAKDFIALYCPENAKDNEYIDYFYVDVSPTYAQGSGEYSVQLTNFRTNCEMRYFRYISKDKQEFVARSNTVMFEGGPEEPLQIHLALTGNPSEMRVMWVSGTDETPLVTFSKDSKSRNGTVVKGTSQTYKATDLCYLNGVFIDPGYIHDVLLTGLEPSTTYYYSCGVESHMSEVRPFKTAPPVGSNVSYKFIVYGDMGLSVPAHATAKYAMKDVMDGYAFIFHHGDISYARGYAYIWDQWQALIEPYSSLVPYMVGIGNHEQDHLDYSDKDLSGVTGNGWHPWWGNYGDDSNGECGVPMFYRFHMPDNGNYLWWYSYDYGLVHYIMMSTEHDMGNGSRQYSWLEQDLKNVDRTKTPWIILAGHRPMYTSELALGDMFVSLGMQHLFEDLLYKYRVDLAFWAHYHSYERTCAVYKKKCIQDGVTHITIGTAGKSEDHEPYIKEDWSLFQRKDNPYGYGRVMIANRSALHWEYFVNSEDRVVDEVWLTKTAAAGDPLF</sequence>
<feature type="non-terminal residue" evidence="10">
    <location>
        <position position="584"/>
    </location>
</feature>
<dbReference type="InterPro" id="IPR008963">
    <property type="entry name" value="Purple_acid_Pase-like_N"/>
</dbReference>
<dbReference type="CDD" id="cd00839">
    <property type="entry name" value="MPP_PAPs"/>
    <property type="match status" value="1"/>
</dbReference>
<gene>
    <name evidence="10" type="ORF">PACLA_8A082984</name>
</gene>
<accession>A0A6S7H2I1</accession>
<feature type="domain" description="Purple acid phosphatase C-terminal" evidence="8">
    <location>
        <begin position="510"/>
        <end position="570"/>
    </location>
</feature>
<keyword evidence="3" id="KW-0964">Secreted</keyword>
<dbReference type="GO" id="GO:0046872">
    <property type="term" value="F:metal ion binding"/>
    <property type="evidence" value="ECO:0007669"/>
    <property type="project" value="InterPro"/>
</dbReference>
<comment type="caution">
    <text evidence="10">The sequence shown here is derived from an EMBL/GenBank/DDBJ whole genome shotgun (WGS) entry which is preliminary data.</text>
</comment>